<dbReference type="Proteomes" id="UP000190027">
    <property type="component" value="Unassembled WGS sequence"/>
</dbReference>
<dbReference type="AlphaFoldDB" id="A0A1T4X0Z0"/>
<dbReference type="OrthoDB" id="1853779at2"/>
<dbReference type="EMBL" id="FUYC01000006">
    <property type="protein sequence ID" value="SKA83097.1"/>
    <property type="molecule type" value="Genomic_DNA"/>
</dbReference>
<proteinExistence type="predicted"/>
<dbReference type="InterPro" id="IPR013216">
    <property type="entry name" value="Methyltransf_11"/>
</dbReference>
<dbReference type="SUPFAM" id="SSF53335">
    <property type="entry name" value="S-adenosyl-L-methionine-dependent methyltransferases"/>
    <property type="match status" value="1"/>
</dbReference>
<evidence type="ECO:0000313" key="3">
    <source>
        <dbReference type="Proteomes" id="UP000190027"/>
    </source>
</evidence>
<accession>A0A1T4X0Z0</accession>
<keyword evidence="2" id="KW-0489">Methyltransferase</keyword>
<dbReference type="GO" id="GO:0008168">
    <property type="term" value="F:methyltransferase activity"/>
    <property type="evidence" value="ECO:0007669"/>
    <property type="project" value="UniProtKB-KW"/>
</dbReference>
<feature type="domain" description="Methyltransferase type 11" evidence="1">
    <location>
        <begin position="58"/>
        <end position="172"/>
    </location>
</feature>
<evidence type="ECO:0000259" key="1">
    <source>
        <dbReference type="Pfam" id="PF08241"/>
    </source>
</evidence>
<dbReference type="RefSeq" id="WP_159447172.1">
    <property type="nucleotide sequence ID" value="NZ_FUYC01000006.1"/>
</dbReference>
<dbReference type="Pfam" id="PF08241">
    <property type="entry name" value="Methyltransf_11"/>
    <property type="match status" value="1"/>
</dbReference>
<organism evidence="2 3">
    <name type="scientific">Paucidesulfovibrio gracilis DSM 16080</name>
    <dbReference type="NCBI Taxonomy" id="1121449"/>
    <lineage>
        <taxon>Bacteria</taxon>
        <taxon>Pseudomonadati</taxon>
        <taxon>Thermodesulfobacteriota</taxon>
        <taxon>Desulfovibrionia</taxon>
        <taxon>Desulfovibrionales</taxon>
        <taxon>Desulfovibrionaceae</taxon>
        <taxon>Paucidesulfovibrio</taxon>
    </lineage>
</organism>
<keyword evidence="2" id="KW-0808">Transferase</keyword>
<protein>
    <submittedName>
        <fullName evidence="2">Methyltransferase domain-containing protein</fullName>
    </submittedName>
</protein>
<gene>
    <name evidence="2" type="ORF">SAMN02745704_01595</name>
</gene>
<dbReference type="GO" id="GO:0032259">
    <property type="term" value="P:methylation"/>
    <property type="evidence" value="ECO:0007669"/>
    <property type="project" value="UniProtKB-KW"/>
</dbReference>
<dbReference type="CDD" id="cd02440">
    <property type="entry name" value="AdoMet_MTases"/>
    <property type="match status" value="1"/>
</dbReference>
<dbReference type="Gene3D" id="3.40.50.150">
    <property type="entry name" value="Vaccinia Virus protein VP39"/>
    <property type="match status" value="1"/>
</dbReference>
<sequence length="271" mass="30575">MIAMQEHLERSLDAVSLGLIPPQELAIQFGGGDFVRIGRNLLHRLVDWCGLLPSERILDVGCGAGRAAVPLTGYLSPHARYFGFDVYPFGVDWCRQNLTPAFPNFLFQTVHVNNALYNPAGSIPARDFVFPCEDRSADLVLLNSVFTHMLPEDMIAYMKQIARVLDHCGRAYVTWFLIDDESRRLDRETSVGVYLRHGVGPCRLQNRQDPEEAIGYDISFVHHVVRHAGLRLADVRRGSWRGIRSGHYQDVTILEKSGENRNQPCFLPVSS</sequence>
<dbReference type="InterPro" id="IPR029063">
    <property type="entry name" value="SAM-dependent_MTases_sf"/>
</dbReference>
<name>A0A1T4X0Z0_9BACT</name>
<dbReference type="STRING" id="1121449.SAMN02745704_01595"/>
<evidence type="ECO:0000313" key="2">
    <source>
        <dbReference type="EMBL" id="SKA83097.1"/>
    </source>
</evidence>
<keyword evidence="3" id="KW-1185">Reference proteome</keyword>
<reference evidence="2 3" key="1">
    <citation type="submission" date="2017-02" db="EMBL/GenBank/DDBJ databases">
        <authorList>
            <person name="Peterson S.W."/>
        </authorList>
    </citation>
    <scope>NUCLEOTIDE SEQUENCE [LARGE SCALE GENOMIC DNA]</scope>
    <source>
        <strain evidence="2 3">DSM 16080</strain>
    </source>
</reference>